<feature type="coiled-coil region" evidence="1">
    <location>
        <begin position="84"/>
        <end position="143"/>
    </location>
</feature>
<reference evidence="3 4" key="1">
    <citation type="submission" date="2021-06" db="EMBL/GenBank/DDBJ databases">
        <title>A haploid diamondback moth (Plutella xylostella L.) genome assembly resolves 31 chromosomes and identifies a diamide resistance mutation.</title>
        <authorList>
            <person name="Ward C.M."/>
            <person name="Perry K.D."/>
            <person name="Baker G."/>
            <person name="Powis K."/>
            <person name="Heckel D.G."/>
            <person name="Baxter S.W."/>
        </authorList>
    </citation>
    <scope>NUCLEOTIDE SEQUENCE [LARGE SCALE GENOMIC DNA]</scope>
    <source>
        <strain evidence="3 4">LV</strain>
        <tissue evidence="3">Single pupa</tissue>
    </source>
</reference>
<protein>
    <recommendedName>
        <fullName evidence="5">Zinc finger DNA binding protein</fullName>
    </recommendedName>
</protein>
<evidence type="ECO:0000256" key="2">
    <source>
        <dbReference type="SAM" id="MobiDB-lite"/>
    </source>
</evidence>
<organism evidence="3 4">
    <name type="scientific">Plutella xylostella</name>
    <name type="common">Diamondback moth</name>
    <name type="synonym">Plutella maculipennis</name>
    <dbReference type="NCBI Taxonomy" id="51655"/>
    <lineage>
        <taxon>Eukaryota</taxon>
        <taxon>Metazoa</taxon>
        <taxon>Ecdysozoa</taxon>
        <taxon>Arthropoda</taxon>
        <taxon>Hexapoda</taxon>
        <taxon>Insecta</taxon>
        <taxon>Pterygota</taxon>
        <taxon>Neoptera</taxon>
        <taxon>Endopterygota</taxon>
        <taxon>Lepidoptera</taxon>
        <taxon>Glossata</taxon>
        <taxon>Ditrysia</taxon>
        <taxon>Yponomeutoidea</taxon>
        <taxon>Plutellidae</taxon>
        <taxon>Plutella</taxon>
    </lineage>
</organism>
<sequence length="274" mass="31170">MPLQRSPQKSPTTKSTSGGSKEKRDSSPAYASDTNDRIRKRKRSDDSFKSELSEFKEEIKQMLTNWKFEQAKELKNITNSLNDIQKTNIEIEKSLNAIAIEQEELKLRINNIDHECKENRAYILVLEEKIEDLQRDARSTTIELKNVPKLSNETKEDLSGLVQKLSESINIKIGPTDIRNIFRIHGKNDTNKPIIVELSSTTLKQNMLKGIKSFNIKNSKNKLNASHLGLKDNSTPVFTAEYLTPKANRLYFLARDLHNIPSIVALGTSAAMSW</sequence>
<keyword evidence="4" id="KW-1185">Reference proteome</keyword>
<dbReference type="EMBL" id="JAHIBW010000005">
    <property type="protein sequence ID" value="KAG7310613.1"/>
    <property type="molecule type" value="Genomic_DNA"/>
</dbReference>
<evidence type="ECO:0000256" key="1">
    <source>
        <dbReference type="SAM" id="Coils"/>
    </source>
</evidence>
<feature type="region of interest" description="Disordered" evidence="2">
    <location>
        <begin position="1"/>
        <end position="49"/>
    </location>
</feature>
<evidence type="ECO:0000313" key="3">
    <source>
        <dbReference type="EMBL" id="KAG7310613.1"/>
    </source>
</evidence>
<comment type="caution">
    <text evidence="3">The sequence shown here is derived from an EMBL/GenBank/DDBJ whole genome shotgun (WGS) entry which is preliminary data.</text>
</comment>
<evidence type="ECO:0008006" key="5">
    <source>
        <dbReference type="Google" id="ProtNLM"/>
    </source>
</evidence>
<gene>
    <name evidence="3" type="ORF">JYU34_003405</name>
</gene>
<feature type="compositionally biased region" description="Low complexity" evidence="2">
    <location>
        <begin position="1"/>
        <end position="19"/>
    </location>
</feature>
<name>A0ABQ7QZZ0_PLUXY</name>
<evidence type="ECO:0000313" key="4">
    <source>
        <dbReference type="Proteomes" id="UP000823941"/>
    </source>
</evidence>
<dbReference type="Proteomes" id="UP000823941">
    <property type="component" value="Chromosome 5"/>
</dbReference>
<proteinExistence type="predicted"/>
<accession>A0ABQ7QZZ0</accession>
<keyword evidence="1" id="KW-0175">Coiled coil</keyword>